<evidence type="ECO:0000259" key="1">
    <source>
        <dbReference type="Pfam" id="PF13456"/>
    </source>
</evidence>
<organism evidence="2 3">
    <name type="scientific">Trifolium pratense</name>
    <name type="common">Red clover</name>
    <dbReference type="NCBI Taxonomy" id="57577"/>
    <lineage>
        <taxon>Eukaryota</taxon>
        <taxon>Viridiplantae</taxon>
        <taxon>Streptophyta</taxon>
        <taxon>Embryophyta</taxon>
        <taxon>Tracheophyta</taxon>
        <taxon>Spermatophyta</taxon>
        <taxon>Magnoliopsida</taxon>
        <taxon>eudicotyledons</taxon>
        <taxon>Gunneridae</taxon>
        <taxon>Pentapetalae</taxon>
        <taxon>rosids</taxon>
        <taxon>fabids</taxon>
        <taxon>Fabales</taxon>
        <taxon>Fabaceae</taxon>
        <taxon>Papilionoideae</taxon>
        <taxon>50 kb inversion clade</taxon>
        <taxon>NPAAA clade</taxon>
        <taxon>Hologalegina</taxon>
        <taxon>IRL clade</taxon>
        <taxon>Trifolieae</taxon>
        <taxon>Trifolium</taxon>
    </lineage>
</organism>
<dbReference type="OrthoDB" id="1412129at2759"/>
<dbReference type="PANTHER" id="PTHR47074">
    <property type="entry name" value="BNAC02G40300D PROTEIN"/>
    <property type="match status" value="1"/>
</dbReference>
<dbReference type="InterPro" id="IPR036397">
    <property type="entry name" value="RNaseH_sf"/>
</dbReference>
<name>A0A2K3NHX5_TRIPR</name>
<dbReference type="InterPro" id="IPR012337">
    <property type="entry name" value="RNaseH-like_sf"/>
</dbReference>
<dbReference type="CDD" id="cd06222">
    <property type="entry name" value="RNase_H_like"/>
    <property type="match status" value="1"/>
</dbReference>
<dbReference type="EMBL" id="ASHM01021577">
    <property type="protein sequence ID" value="PNY02613.1"/>
    <property type="molecule type" value="Genomic_DNA"/>
</dbReference>
<dbReference type="InterPro" id="IPR044730">
    <property type="entry name" value="RNase_H-like_dom_plant"/>
</dbReference>
<dbReference type="Gene3D" id="3.30.420.10">
    <property type="entry name" value="Ribonuclease H-like superfamily/Ribonuclease H"/>
    <property type="match status" value="1"/>
</dbReference>
<dbReference type="SUPFAM" id="SSF53098">
    <property type="entry name" value="Ribonuclease H-like"/>
    <property type="match status" value="1"/>
</dbReference>
<dbReference type="InterPro" id="IPR002156">
    <property type="entry name" value="RNaseH_domain"/>
</dbReference>
<reference evidence="2 3" key="1">
    <citation type="journal article" date="2014" name="Am. J. Bot.">
        <title>Genome assembly and annotation for red clover (Trifolium pratense; Fabaceae).</title>
        <authorList>
            <person name="Istvanek J."/>
            <person name="Jaros M."/>
            <person name="Krenek A."/>
            <person name="Repkova J."/>
        </authorList>
    </citation>
    <scope>NUCLEOTIDE SEQUENCE [LARGE SCALE GENOMIC DNA]</scope>
    <source>
        <strain evidence="3">cv. Tatra</strain>
        <tissue evidence="2">Young leaves</tissue>
    </source>
</reference>
<dbReference type="Pfam" id="PF13456">
    <property type="entry name" value="RVT_3"/>
    <property type="match status" value="1"/>
</dbReference>
<comment type="caution">
    <text evidence="2">The sequence shown here is derived from an EMBL/GenBank/DDBJ whole genome shotgun (WGS) entry which is preliminary data.</text>
</comment>
<proteinExistence type="predicted"/>
<feature type="domain" description="RNase H type-1" evidence="1">
    <location>
        <begin position="6"/>
        <end position="129"/>
    </location>
</feature>
<reference evidence="2 3" key="2">
    <citation type="journal article" date="2017" name="Front. Plant Sci.">
        <title>Gene Classification and Mining of Molecular Markers Useful in Red Clover (Trifolium pratense) Breeding.</title>
        <authorList>
            <person name="Istvanek J."/>
            <person name="Dluhosova J."/>
            <person name="Dluhos P."/>
            <person name="Patkova L."/>
            <person name="Nedelnik J."/>
            <person name="Repkova J."/>
        </authorList>
    </citation>
    <scope>NUCLEOTIDE SEQUENCE [LARGE SCALE GENOMIC DNA]</scope>
    <source>
        <strain evidence="3">cv. Tatra</strain>
        <tissue evidence="2">Young leaves</tissue>
    </source>
</reference>
<dbReference type="AlphaFoldDB" id="A0A2K3NHX5"/>
<dbReference type="ExpressionAtlas" id="A0A2K3NHX5">
    <property type="expression patterns" value="baseline"/>
</dbReference>
<dbReference type="Proteomes" id="UP000236291">
    <property type="component" value="Unassembled WGS sequence"/>
</dbReference>
<dbReference type="InterPro" id="IPR052929">
    <property type="entry name" value="RNase_H-like_EbsB-rel"/>
</dbReference>
<protein>
    <submittedName>
        <fullName evidence="2">Cytochrome p450</fullName>
    </submittedName>
</protein>
<dbReference type="GO" id="GO:0004523">
    <property type="term" value="F:RNA-DNA hybrid ribonuclease activity"/>
    <property type="evidence" value="ECO:0007669"/>
    <property type="project" value="InterPro"/>
</dbReference>
<dbReference type="GO" id="GO:0003676">
    <property type="term" value="F:nucleic acid binding"/>
    <property type="evidence" value="ECO:0007669"/>
    <property type="project" value="InterPro"/>
</dbReference>
<evidence type="ECO:0000313" key="2">
    <source>
        <dbReference type="EMBL" id="PNY02613.1"/>
    </source>
</evidence>
<evidence type="ECO:0000313" key="3">
    <source>
        <dbReference type="Proteomes" id="UP000236291"/>
    </source>
</evidence>
<dbReference type="PANTHER" id="PTHR47074:SF48">
    <property type="entry name" value="POLYNUCLEOTIDYL TRANSFERASE, RIBONUCLEASE H-LIKE SUPERFAMILY PROTEIN"/>
    <property type="match status" value="1"/>
</dbReference>
<sequence length="137" mass="15212">MVHKCNIDAAFSSLNNRVGIGVCIRDEDGAYVLAKYEQFTLLCDVKIGEALGLLSALNWVHDLNLGPVEFELDSKVVVDKFHSNKGDDTELGEIVSHCRRLFFSHYNNSSVEFIRRQANDVAHSLAKAATYVASPQI</sequence>
<accession>A0A2K3NHX5</accession>
<gene>
    <name evidence="2" type="ORF">L195_g025927</name>
</gene>